<proteinExistence type="predicted"/>
<dbReference type="AlphaFoldDB" id="A0A9N9ACZ3"/>
<reference evidence="2" key="1">
    <citation type="submission" date="2021-06" db="EMBL/GenBank/DDBJ databases">
        <authorList>
            <person name="Kallberg Y."/>
            <person name="Tangrot J."/>
            <person name="Rosling A."/>
        </authorList>
    </citation>
    <scope>NUCLEOTIDE SEQUENCE</scope>
    <source>
        <strain evidence="2">FL130A</strain>
    </source>
</reference>
<evidence type="ECO:0000256" key="1">
    <source>
        <dbReference type="SAM" id="Phobius"/>
    </source>
</evidence>
<evidence type="ECO:0000313" key="2">
    <source>
        <dbReference type="EMBL" id="CAG8528458.1"/>
    </source>
</evidence>
<dbReference type="Proteomes" id="UP000789508">
    <property type="component" value="Unassembled WGS sequence"/>
</dbReference>
<keyword evidence="1" id="KW-0812">Transmembrane</keyword>
<dbReference type="OrthoDB" id="10501521at2759"/>
<protein>
    <submittedName>
        <fullName evidence="2">7670_t:CDS:1</fullName>
    </submittedName>
</protein>
<name>A0A9N9ACZ3_9GLOM</name>
<sequence length="304" mass="33895">MHTQASKNTALKIFDVPGLLTIDDEAIKQTLEAFDECSLLTTGDKITDGLIEKITAERKVIRDLFDKGAEISKLSANLSKKIIQCIKSFSATGFENKTGEAFVNAATRIADESQDLAKEFEATIQRLKGIINESTKHSRDNESQKATLETEGEKLNKTVNRLGKASIFLGVAALVTAPLTIGVSLIVTGATVATFTTKKYKEKKVNEKIQEFEDAEIRSIVLKSLIENMGISLYNVKQFENVWRNLASEAKLRKEDSQFELDSIEEYGVVSEVTTNDLKLKWEKMYQTFESYAESVQSKLDNTV</sequence>
<gene>
    <name evidence="2" type="ORF">ALEPTO_LOCUS4819</name>
</gene>
<comment type="caution">
    <text evidence="2">The sequence shown here is derived from an EMBL/GenBank/DDBJ whole genome shotgun (WGS) entry which is preliminary data.</text>
</comment>
<keyword evidence="3" id="KW-1185">Reference proteome</keyword>
<evidence type="ECO:0000313" key="3">
    <source>
        <dbReference type="Proteomes" id="UP000789508"/>
    </source>
</evidence>
<organism evidence="2 3">
    <name type="scientific">Ambispora leptoticha</name>
    <dbReference type="NCBI Taxonomy" id="144679"/>
    <lineage>
        <taxon>Eukaryota</taxon>
        <taxon>Fungi</taxon>
        <taxon>Fungi incertae sedis</taxon>
        <taxon>Mucoromycota</taxon>
        <taxon>Glomeromycotina</taxon>
        <taxon>Glomeromycetes</taxon>
        <taxon>Archaeosporales</taxon>
        <taxon>Ambisporaceae</taxon>
        <taxon>Ambispora</taxon>
    </lineage>
</organism>
<keyword evidence="1" id="KW-1133">Transmembrane helix</keyword>
<dbReference type="EMBL" id="CAJVPS010001191">
    <property type="protein sequence ID" value="CAG8528458.1"/>
    <property type="molecule type" value="Genomic_DNA"/>
</dbReference>
<accession>A0A9N9ACZ3</accession>
<keyword evidence="1" id="KW-0472">Membrane</keyword>
<feature type="transmembrane region" description="Helical" evidence="1">
    <location>
        <begin position="167"/>
        <end position="195"/>
    </location>
</feature>